<evidence type="ECO:0000256" key="6">
    <source>
        <dbReference type="ARBA" id="ARBA00022776"/>
    </source>
</evidence>
<dbReference type="SUPFAM" id="SSF52540">
    <property type="entry name" value="P-loop containing nucleoside triphosphate hydrolases"/>
    <property type="match status" value="1"/>
</dbReference>
<dbReference type="NCBIfam" id="TIGR00231">
    <property type="entry name" value="small_GTP"/>
    <property type="match status" value="1"/>
</dbReference>
<dbReference type="GO" id="GO:0005765">
    <property type="term" value="C:lysosomal membrane"/>
    <property type="evidence" value="ECO:0007669"/>
    <property type="project" value="UniProtKB-SubCell"/>
</dbReference>
<keyword evidence="9" id="KW-0458">Lysosome</keyword>
<feature type="binding site" evidence="13">
    <location>
        <position position="98"/>
    </location>
    <ligand>
        <name>Mg(2+)</name>
        <dbReference type="ChEBI" id="CHEBI:18420"/>
    </ligand>
</feature>
<dbReference type="AlphaFoldDB" id="A0A176WH58"/>
<dbReference type="FunFam" id="3.40.50.300:FF:000441">
    <property type="entry name" value="ADP-ribosylation factor-like protein 8a"/>
    <property type="match status" value="1"/>
</dbReference>
<comment type="similarity">
    <text evidence="4 14">Belongs to the small GTPase superfamily. Arf family.</text>
</comment>
<dbReference type="PRINTS" id="PR00328">
    <property type="entry name" value="SAR1GTPBP"/>
</dbReference>
<dbReference type="PANTHER" id="PTHR45732:SF7">
    <property type="entry name" value="ADP-RIBOSYLATION FACTOR-LIKE PROTEIN 8"/>
    <property type="match status" value="1"/>
</dbReference>
<dbReference type="GO" id="GO:0051607">
    <property type="term" value="P:defense response to virus"/>
    <property type="evidence" value="ECO:0007669"/>
    <property type="project" value="UniProtKB-ARBA"/>
</dbReference>
<dbReference type="Pfam" id="PF00025">
    <property type="entry name" value="Arf"/>
    <property type="match status" value="1"/>
</dbReference>
<dbReference type="InterPro" id="IPR006689">
    <property type="entry name" value="Small_GTPase_ARF/SAR"/>
</dbReference>
<feature type="binding site" evidence="12">
    <location>
        <begin position="73"/>
        <end position="80"/>
    </location>
    <ligand>
        <name>GTP</name>
        <dbReference type="ChEBI" id="CHEBI:37565"/>
    </ligand>
</feature>
<organism evidence="15 16">
    <name type="scientific">Marchantia polymorpha subsp. ruderalis</name>
    <dbReference type="NCBI Taxonomy" id="1480154"/>
    <lineage>
        <taxon>Eukaryota</taxon>
        <taxon>Viridiplantae</taxon>
        <taxon>Streptophyta</taxon>
        <taxon>Embryophyta</taxon>
        <taxon>Marchantiophyta</taxon>
        <taxon>Marchantiopsida</taxon>
        <taxon>Marchantiidae</taxon>
        <taxon>Marchantiales</taxon>
        <taxon>Marchantiaceae</taxon>
        <taxon>Marchantia</taxon>
    </lineage>
</organism>
<dbReference type="CDD" id="cd04159">
    <property type="entry name" value="Arl10_like"/>
    <property type="match status" value="1"/>
</dbReference>
<keyword evidence="6" id="KW-0498">Mitosis</keyword>
<keyword evidence="5 12" id="KW-0547">Nucleotide-binding</keyword>
<dbReference type="SMART" id="SM00177">
    <property type="entry name" value="ARF"/>
    <property type="match status" value="1"/>
</dbReference>
<evidence type="ECO:0000256" key="4">
    <source>
        <dbReference type="ARBA" id="ARBA00010290"/>
    </source>
</evidence>
<keyword evidence="13" id="KW-0460">Magnesium</keyword>
<keyword evidence="16" id="KW-1185">Reference proteome</keyword>
<accession>A0A176WH58</accession>
<evidence type="ECO:0000256" key="1">
    <source>
        <dbReference type="ARBA" id="ARBA00004186"/>
    </source>
</evidence>
<evidence type="ECO:0000256" key="14">
    <source>
        <dbReference type="RuleBase" id="RU003925"/>
    </source>
</evidence>
<dbReference type="GO" id="GO:0046872">
    <property type="term" value="F:metal ion binding"/>
    <property type="evidence" value="ECO:0007669"/>
    <property type="project" value="UniProtKB-KW"/>
</dbReference>
<dbReference type="SMART" id="SM00178">
    <property type="entry name" value="SAR"/>
    <property type="match status" value="1"/>
</dbReference>
<evidence type="ECO:0000256" key="9">
    <source>
        <dbReference type="ARBA" id="ARBA00023228"/>
    </source>
</evidence>
<feature type="binding site" evidence="13">
    <location>
        <position position="80"/>
    </location>
    <ligand>
        <name>Mg(2+)</name>
        <dbReference type="ChEBI" id="CHEBI:18420"/>
    </ligand>
</feature>
<evidence type="ECO:0000256" key="11">
    <source>
        <dbReference type="ARBA" id="ARBA00064590"/>
    </source>
</evidence>
<evidence type="ECO:0000256" key="8">
    <source>
        <dbReference type="ARBA" id="ARBA00023134"/>
    </source>
</evidence>
<dbReference type="GO" id="GO:0003924">
    <property type="term" value="F:GTPase activity"/>
    <property type="evidence" value="ECO:0007669"/>
    <property type="project" value="InterPro"/>
</dbReference>
<dbReference type="GO" id="GO:0005525">
    <property type="term" value="F:GTP binding"/>
    <property type="evidence" value="ECO:0007669"/>
    <property type="project" value="UniProtKB-KW"/>
</dbReference>
<dbReference type="InterPro" id="IPR027417">
    <property type="entry name" value="P-loop_NTPase"/>
</dbReference>
<dbReference type="GO" id="GO:0015031">
    <property type="term" value="P:protein transport"/>
    <property type="evidence" value="ECO:0007669"/>
    <property type="project" value="InterPro"/>
</dbReference>
<keyword evidence="6" id="KW-0131">Cell cycle</keyword>
<evidence type="ECO:0000313" key="16">
    <source>
        <dbReference type="Proteomes" id="UP000077202"/>
    </source>
</evidence>
<keyword evidence="7" id="KW-0159">Chromosome partition</keyword>
<name>A0A176WH58_MARPO</name>
<evidence type="ECO:0000256" key="3">
    <source>
        <dbReference type="ARBA" id="ARBA00004656"/>
    </source>
</evidence>
<keyword evidence="8 12" id="KW-0342">GTP-binding</keyword>
<dbReference type="InterPro" id="IPR005225">
    <property type="entry name" value="Small_GTP-bd"/>
</dbReference>
<dbReference type="InterPro" id="IPR044154">
    <property type="entry name" value="Arl8a/8b"/>
</dbReference>
<protein>
    <submittedName>
        <fullName evidence="15">Uncharacterized protein</fullName>
    </submittedName>
</protein>
<feature type="binding site" evidence="12">
    <location>
        <position position="120"/>
    </location>
    <ligand>
        <name>GTP</name>
        <dbReference type="ChEBI" id="CHEBI:37565"/>
    </ligand>
</feature>
<proteinExistence type="inferred from homology"/>
<dbReference type="PANTHER" id="PTHR45732">
    <property type="entry name" value="ADP-RIBOSYLATION FACTOR-LIKE PROTEIN 8"/>
    <property type="match status" value="1"/>
</dbReference>
<gene>
    <name evidence="15" type="ORF">AXG93_3384s1090</name>
</gene>
<comment type="function">
    <text evidence="10">May play a role in lysosome motility. May play a role in chromosome segregation.</text>
</comment>
<evidence type="ECO:0000256" key="5">
    <source>
        <dbReference type="ARBA" id="ARBA00022741"/>
    </source>
</evidence>
<dbReference type="EMBL" id="LVLJ01000986">
    <property type="protein sequence ID" value="OAE31635.1"/>
    <property type="molecule type" value="Genomic_DNA"/>
</dbReference>
<comment type="subunit">
    <text evidence="11">Interacts with tubulin.</text>
</comment>
<dbReference type="GO" id="GO:0031902">
    <property type="term" value="C:late endosome membrane"/>
    <property type="evidence" value="ECO:0007669"/>
    <property type="project" value="UniProtKB-SubCell"/>
</dbReference>
<keyword evidence="6" id="KW-0132">Cell division</keyword>
<dbReference type="GO" id="GO:0005819">
    <property type="term" value="C:spindle"/>
    <property type="evidence" value="ECO:0007669"/>
    <property type="project" value="UniProtKB-SubCell"/>
</dbReference>
<dbReference type="Gene3D" id="3.40.50.300">
    <property type="entry name" value="P-loop containing nucleotide triphosphate hydrolases"/>
    <property type="match status" value="1"/>
</dbReference>
<dbReference type="PROSITE" id="PS51419">
    <property type="entry name" value="RAB"/>
    <property type="match status" value="1"/>
</dbReference>
<evidence type="ECO:0000256" key="12">
    <source>
        <dbReference type="PIRSR" id="PIRSR606689-1"/>
    </source>
</evidence>
<dbReference type="Proteomes" id="UP000077202">
    <property type="component" value="Unassembled WGS sequence"/>
</dbReference>
<dbReference type="SMR" id="A0A176WH58"/>
<evidence type="ECO:0000256" key="13">
    <source>
        <dbReference type="PIRSR" id="PIRSR606689-2"/>
    </source>
</evidence>
<evidence type="ECO:0000256" key="7">
    <source>
        <dbReference type="ARBA" id="ARBA00022829"/>
    </source>
</evidence>
<dbReference type="GO" id="GO:0007059">
    <property type="term" value="P:chromosome segregation"/>
    <property type="evidence" value="ECO:0007669"/>
    <property type="project" value="UniProtKB-KW"/>
</dbReference>
<comment type="caution">
    <text evidence="15">The sequence shown here is derived from an EMBL/GenBank/DDBJ whole genome shotgun (WGS) entry which is preliminary data.</text>
</comment>
<dbReference type="SMART" id="SM00175">
    <property type="entry name" value="RAB"/>
    <property type="match status" value="1"/>
</dbReference>
<reference evidence="15" key="1">
    <citation type="submission" date="2016-03" db="EMBL/GenBank/DDBJ databases">
        <title>Mechanisms controlling the formation of the plant cell surface in tip-growing cells are functionally conserved among land plants.</title>
        <authorList>
            <person name="Honkanen S."/>
            <person name="Jones V.A."/>
            <person name="Morieri G."/>
            <person name="Champion C."/>
            <person name="Hetherington A.J."/>
            <person name="Kelly S."/>
            <person name="Saint-Marcoux D."/>
            <person name="Proust H."/>
            <person name="Prescott H."/>
            <person name="Dolan L."/>
        </authorList>
    </citation>
    <scope>NUCLEOTIDE SEQUENCE [LARGE SCALE GENOMIC DNA]</scope>
    <source>
        <tissue evidence="15">Whole gametophyte</tissue>
    </source>
</reference>
<evidence type="ECO:0000313" key="15">
    <source>
        <dbReference type="EMBL" id="OAE31635.1"/>
    </source>
</evidence>
<evidence type="ECO:0000256" key="2">
    <source>
        <dbReference type="ARBA" id="ARBA00004414"/>
    </source>
</evidence>
<comment type="subcellular location">
    <subcellularLocation>
        <location evidence="1">Cytoplasm</location>
        <location evidence="1">Cytoskeleton</location>
        <location evidence="1">Spindle</location>
    </subcellularLocation>
    <subcellularLocation>
        <location evidence="2">Late endosome membrane</location>
    </subcellularLocation>
    <subcellularLocation>
        <location evidence="3">Lysosome membrane</location>
    </subcellularLocation>
</comment>
<keyword evidence="13" id="KW-0479">Metal-binding</keyword>
<sequence>MTLGRRDVEFVQRSLGSVPPTALFVGLPGKFPFRAVSLGAYTSRNQVSAAGIESTQCLPFLFFKQEMELSLIGLQNAGKTSLVNVIATGGYTEDMIPTVGFNMRKVSKGNVTIKLWDLGGQPRFRSMWERYCRGVSAIVYVVDAADRDTIPISKSELHDLLGKPSLNGIPLLVLGNKIDKENALSMQALSEQMDLARLAERDSREVCCYTISCKNSTNINDVINWLIKHSKTKS</sequence>
<dbReference type="PROSITE" id="PS51417">
    <property type="entry name" value="ARF"/>
    <property type="match status" value="1"/>
</dbReference>
<feature type="binding site" evidence="12">
    <location>
        <begin position="176"/>
        <end position="179"/>
    </location>
    <ligand>
        <name>GTP</name>
        <dbReference type="ChEBI" id="CHEBI:37565"/>
    </ligand>
</feature>
<evidence type="ECO:0000256" key="10">
    <source>
        <dbReference type="ARBA" id="ARBA00058702"/>
    </source>
</evidence>